<evidence type="ECO:0000259" key="10">
    <source>
        <dbReference type="Pfam" id="PF00962"/>
    </source>
</evidence>
<dbReference type="AlphaFoldDB" id="A0AAV7SPT9"/>
<dbReference type="InterPro" id="IPR032466">
    <property type="entry name" value="Metal_Hydrolase"/>
</dbReference>
<keyword evidence="13" id="KW-1185">Reference proteome</keyword>
<dbReference type="CDD" id="cd01321">
    <property type="entry name" value="ADGF"/>
    <property type="match status" value="1"/>
</dbReference>
<evidence type="ECO:0000313" key="13">
    <source>
        <dbReference type="Proteomes" id="UP001066276"/>
    </source>
</evidence>
<dbReference type="Gene3D" id="3.20.20.140">
    <property type="entry name" value="Metal-dependent hydrolases"/>
    <property type="match status" value="1"/>
</dbReference>
<accession>A0AAV7SPT9</accession>
<sequence length="577" mass="64938">MNEIIFNVRVEEAPARPLQPVPERGEPRPLQCLLPGSCWRADIEQASHPKTAQAPGGQSKLVTMDLHCPWPLAWLLLGLACFSHSIPLPSDRNSLIEKELFIHTGGNIVLDAHEDLANQKLMSLKMEEVKEATRLGAFPPSMHFFRAKSLIDQSTVFSYLKKMPKGAALHLHDFAILNVDWLVKEASYLPDCYICFSNAGLVQFKFFNPPPVGPPPLNCSDWVLLESYRKQLSDVEAFDNSLVRNLSLVTENPEQAYPTQSSIWRRFEGAFIATISLVSYAPVFKKYFYAGLKELYEDNIQYIELRALLPQVYELDGTMHDRAWALQAYQDVARQFVSEHPDFVGVKIIYTVHRGCNETTAKDAIQAAIELKAQFPETLAGFDMVGEEDKGHPLWFFKDALQIPASQGADLPYFFHAGETNWQGREVDENILDAMLLNTTRIGHGFAILKHPVAWELSRKMAIPLEVCPISNQVLMLVSDLRNHPASVLLAGGHPLVISSDDPSLFGAKGLSYDFYEVFMGIGGMKSDLKTLKQLALNSLQYSAMSEEMKAKASEIWHKKWKQFVEEFSDAYSGKEL</sequence>
<dbReference type="Pfam" id="PF00962">
    <property type="entry name" value="A_deaminase"/>
    <property type="match status" value="1"/>
</dbReference>
<name>A0AAV7SPT9_PLEWA</name>
<evidence type="ECO:0000256" key="1">
    <source>
        <dbReference type="ARBA" id="ARBA00001947"/>
    </source>
</evidence>
<dbReference type="Proteomes" id="UP001066276">
    <property type="component" value="Chromosome 4_2"/>
</dbReference>
<dbReference type="InterPro" id="IPR013659">
    <property type="entry name" value="A_deaminase_N"/>
</dbReference>
<comment type="cofactor">
    <cofactor evidence="1">
        <name>Zn(2+)</name>
        <dbReference type="ChEBI" id="CHEBI:29105"/>
    </cofactor>
</comment>
<keyword evidence="8" id="KW-0378">Hydrolase</keyword>
<comment type="catalytic activity">
    <reaction evidence="9">
        <text>adenosine + H2O + H(+) = inosine + NH4(+)</text>
        <dbReference type="Rhea" id="RHEA:24408"/>
        <dbReference type="ChEBI" id="CHEBI:15377"/>
        <dbReference type="ChEBI" id="CHEBI:15378"/>
        <dbReference type="ChEBI" id="CHEBI:16335"/>
        <dbReference type="ChEBI" id="CHEBI:17596"/>
        <dbReference type="ChEBI" id="CHEBI:28938"/>
        <dbReference type="EC" id="3.5.4.4"/>
    </reaction>
</comment>
<evidence type="ECO:0000256" key="3">
    <source>
        <dbReference type="ARBA" id="ARBA00006083"/>
    </source>
</evidence>
<dbReference type="GO" id="GO:0004000">
    <property type="term" value="F:adenosine deaminase activity"/>
    <property type="evidence" value="ECO:0007669"/>
    <property type="project" value="InterPro"/>
</dbReference>
<evidence type="ECO:0000259" key="11">
    <source>
        <dbReference type="Pfam" id="PF08451"/>
    </source>
</evidence>
<keyword evidence="6" id="KW-0479">Metal-binding</keyword>
<evidence type="ECO:0000256" key="2">
    <source>
        <dbReference type="ARBA" id="ARBA00004613"/>
    </source>
</evidence>
<dbReference type="InterPro" id="IPR006331">
    <property type="entry name" value="ADGF"/>
</dbReference>
<dbReference type="EMBL" id="JANPWB010000008">
    <property type="protein sequence ID" value="KAJ1166100.1"/>
    <property type="molecule type" value="Genomic_DNA"/>
</dbReference>
<keyword evidence="7" id="KW-0732">Signal</keyword>
<dbReference type="InterPro" id="IPR001365">
    <property type="entry name" value="A_deaminase_dom"/>
</dbReference>
<dbReference type="GO" id="GO:0046872">
    <property type="term" value="F:metal ion binding"/>
    <property type="evidence" value="ECO:0007669"/>
    <property type="project" value="UniProtKB-KW"/>
</dbReference>
<proteinExistence type="inferred from homology"/>
<protein>
    <recommendedName>
        <fullName evidence="4">adenosine deaminase</fullName>
        <ecNumber evidence="4">3.5.4.4</ecNumber>
    </recommendedName>
</protein>
<dbReference type="FunFam" id="3.20.20.140:FF:000017">
    <property type="entry name" value="Adenosine deaminase 2"/>
    <property type="match status" value="1"/>
</dbReference>
<dbReference type="GO" id="GO:0005615">
    <property type="term" value="C:extracellular space"/>
    <property type="evidence" value="ECO:0007669"/>
    <property type="project" value="InterPro"/>
</dbReference>
<dbReference type="InterPro" id="IPR006330">
    <property type="entry name" value="Ado/ade_deaminase"/>
</dbReference>
<comment type="caution">
    <text evidence="12">The sequence shown here is derived from an EMBL/GenBank/DDBJ whole genome shotgun (WGS) entry which is preliminary data.</text>
</comment>
<dbReference type="PANTHER" id="PTHR11409:SF39">
    <property type="entry name" value="ADENOSINE DEAMINASE 2"/>
    <property type="match status" value="1"/>
</dbReference>
<evidence type="ECO:0000256" key="5">
    <source>
        <dbReference type="ARBA" id="ARBA00022525"/>
    </source>
</evidence>
<dbReference type="GO" id="GO:0046103">
    <property type="term" value="P:inosine biosynthetic process"/>
    <property type="evidence" value="ECO:0007669"/>
    <property type="project" value="TreeGrafter"/>
</dbReference>
<feature type="domain" description="Adenosine deaminase" evidence="10">
    <location>
        <begin position="260"/>
        <end position="552"/>
    </location>
</feature>
<dbReference type="NCBIfam" id="TIGR01431">
    <property type="entry name" value="adm_rel"/>
    <property type="match status" value="1"/>
</dbReference>
<evidence type="ECO:0000256" key="8">
    <source>
        <dbReference type="ARBA" id="ARBA00022801"/>
    </source>
</evidence>
<dbReference type="PANTHER" id="PTHR11409">
    <property type="entry name" value="ADENOSINE DEAMINASE"/>
    <property type="match status" value="1"/>
</dbReference>
<evidence type="ECO:0000256" key="6">
    <source>
        <dbReference type="ARBA" id="ARBA00022723"/>
    </source>
</evidence>
<evidence type="ECO:0000313" key="12">
    <source>
        <dbReference type="EMBL" id="KAJ1166100.1"/>
    </source>
</evidence>
<organism evidence="12 13">
    <name type="scientific">Pleurodeles waltl</name>
    <name type="common">Iberian ribbed newt</name>
    <dbReference type="NCBI Taxonomy" id="8319"/>
    <lineage>
        <taxon>Eukaryota</taxon>
        <taxon>Metazoa</taxon>
        <taxon>Chordata</taxon>
        <taxon>Craniata</taxon>
        <taxon>Vertebrata</taxon>
        <taxon>Euteleostomi</taxon>
        <taxon>Amphibia</taxon>
        <taxon>Batrachia</taxon>
        <taxon>Caudata</taxon>
        <taxon>Salamandroidea</taxon>
        <taxon>Salamandridae</taxon>
        <taxon>Pleurodelinae</taxon>
        <taxon>Pleurodeles</taxon>
    </lineage>
</organism>
<comment type="similarity">
    <text evidence="3">Belongs to the metallo-dependent hydrolases superfamily. Adenosine and AMP deaminases family. ADGF subfamily.</text>
</comment>
<evidence type="ECO:0000256" key="9">
    <source>
        <dbReference type="ARBA" id="ARBA00047764"/>
    </source>
</evidence>
<dbReference type="GO" id="GO:0006154">
    <property type="term" value="P:adenosine catabolic process"/>
    <property type="evidence" value="ECO:0007669"/>
    <property type="project" value="InterPro"/>
</dbReference>
<reference evidence="12" key="1">
    <citation type="journal article" date="2022" name="bioRxiv">
        <title>Sequencing and chromosome-scale assembly of the giantPleurodeles waltlgenome.</title>
        <authorList>
            <person name="Brown T."/>
            <person name="Elewa A."/>
            <person name="Iarovenko S."/>
            <person name="Subramanian E."/>
            <person name="Araus A.J."/>
            <person name="Petzold A."/>
            <person name="Susuki M."/>
            <person name="Suzuki K.-i.T."/>
            <person name="Hayashi T."/>
            <person name="Toyoda A."/>
            <person name="Oliveira C."/>
            <person name="Osipova E."/>
            <person name="Leigh N.D."/>
            <person name="Simon A."/>
            <person name="Yun M.H."/>
        </authorList>
    </citation>
    <scope>NUCLEOTIDE SEQUENCE</scope>
    <source>
        <strain evidence="12">20211129_DDA</strain>
        <tissue evidence="12">Liver</tissue>
    </source>
</reference>
<comment type="subcellular location">
    <subcellularLocation>
        <location evidence="2">Secreted</location>
    </subcellularLocation>
</comment>
<feature type="domain" description="Adenosine/AMP deaminase N-terminal" evidence="11">
    <location>
        <begin position="90"/>
        <end position="160"/>
    </location>
</feature>
<keyword evidence="5" id="KW-0964">Secreted</keyword>
<evidence type="ECO:0000256" key="4">
    <source>
        <dbReference type="ARBA" id="ARBA00012784"/>
    </source>
</evidence>
<dbReference type="EC" id="3.5.4.4" evidence="4"/>
<dbReference type="Pfam" id="PF08451">
    <property type="entry name" value="A_deaminase_N"/>
    <property type="match status" value="1"/>
</dbReference>
<evidence type="ECO:0000256" key="7">
    <source>
        <dbReference type="ARBA" id="ARBA00022729"/>
    </source>
</evidence>
<gene>
    <name evidence="12" type="ORF">NDU88_006510</name>
</gene>
<dbReference type="SUPFAM" id="SSF51556">
    <property type="entry name" value="Metallo-dependent hydrolases"/>
    <property type="match status" value="1"/>
</dbReference>